<keyword evidence="4" id="KW-0804">Transcription</keyword>
<evidence type="ECO:0000256" key="5">
    <source>
        <dbReference type="ARBA" id="ARBA00023242"/>
    </source>
</evidence>
<dbReference type="PANTHER" id="PTHR31140">
    <property type="entry name" value="B3 DOMAIN-CONTAINING TRANSCRIPTION FACTOR ABI3"/>
    <property type="match status" value="1"/>
</dbReference>
<evidence type="ECO:0000256" key="4">
    <source>
        <dbReference type="ARBA" id="ARBA00023163"/>
    </source>
</evidence>
<dbReference type="InterPro" id="IPR015300">
    <property type="entry name" value="DNA-bd_pseudobarrel_sf"/>
</dbReference>
<dbReference type="InterPro" id="IPR044800">
    <property type="entry name" value="LEC2-like"/>
</dbReference>
<dbReference type="SUPFAM" id="SSF101936">
    <property type="entry name" value="DNA-binding pseudobarrel domain"/>
    <property type="match status" value="1"/>
</dbReference>
<keyword evidence="5" id="KW-0539">Nucleus</keyword>
<dbReference type="InterPro" id="IPR003340">
    <property type="entry name" value="B3_DNA-bd"/>
</dbReference>
<feature type="region of interest" description="Disordered" evidence="6">
    <location>
        <begin position="60"/>
        <end position="85"/>
    </location>
</feature>
<organism evidence="8 9">
    <name type="scientific">Stylosanthes scabra</name>
    <dbReference type="NCBI Taxonomy" id="79078"/>
    <lineage>
        <taxon>Eukaryota</taxon>
        <taxon>Viridiplantae</taxon>
        <taxon>Streptophyta</taxon>
        <taxon>Embryophyta</taxon>
        <taxon>Tracheophyta</taxon>
        <taxon>Spermatophyta</taxon>
        <taxon>Magnoliopsida</taxon>
        <taxon>eudicotyledons</taxon>
        <taxon>Gunneridae</taxon>
        <taxon>Pentapetalae</taxon>
        <taxon>rosids</taxon>
        <taxon>fabids</taxon>
        <taxon>Fabales</taxon>
        <taxon>Fabaceae</taxon>
        <taxon>Papilionoideae</taxon>
        <taxon>50 kb inversion clade</taxon>
        <taxon>dalbergioids sensu lato</taxon>
        <taxon>Dalbergieae</taxon>
        <taxon>Pterocarpus clade</taxon>
        <taxon>Stylosanthes</taxon>
    </lineage>
</organism>
<feature type="domain" description="TF-B3" evidence="7">
    <location>
        <begin position="198"/>
        <end position="252"/>
    </location>
</feature>
<evidence type="ECO:0000313" key="8">
    <source>
        <dbReference type="EMBL" id="MED6135443.1"/>
    </source>
</evidence>
<sequence length="282" mass="31055">MMMNQGQGRENLVLQKTEACAFVAGVEPHELLPSSVTVQGNNSITNTNSNRILATTIFHHNHNHNGSSSSEPGQILPGDDDDNLFQPHQEKEQEEEVGLLATFGNVLRKRRMARMRRRSSPTLMHLHFHTNNTTAAAAAAAAAATNTAVFGSFSSVQPALNLGTRVVEDMPKCMLELEQCFGHSACYAIDHARLRFLFQKELKNSDVSSLRRMVLPKKAAEACLPPLESKEGIVITMDDLDGVHVWSFKYRIVYAGYRSGRLGQPTSADYVGLSNHAGRLVN</sequence>
<evidence type="ECO:0000256" key="6">
    <source>
        <dbReference type="SAM" id="MobiDB-lite"/>
    </source>
</evidence>
<evidence type="ECO:0000259" key="7">
    <source>
        <dbReference type="Pfam" id="PF02362"/>
    </source>
</evidence>
<evidence type="ECO:0000256" key="1">
    <source>
        <dbReference type="ARBA" id="ARBA00004123"/>
    </source>
</evidence>
<dbReference type="Gene3D" id="2.40.330.10">
    <property type="entry name" value="DNA-binding pseudobarrel domain"/>
    <property type="match status" value="1"/>
</dbReference>
<dbReference type="Proteomes" id="UP001341840">
    <property type="component" value="Unassembled WGS sequence"/>
</dbReference>
<evidence type="ECO:0000313" key="9">
    <source>
        <dbReference type="Proteomes" id="UP001341840"/>
    </source>
</evidence>
<name>A0ABU6SHZ2_9FABA</name>
<comment type="subcellular location">
    <subcellularLocation>
        <location evidence="1">Nucleus</location>
    </subcellularLocation>
</comment>
<dbReference type="Pfam" id="PF02362">
    <property type="entry name" value="B3"/>
    <property type="match status" value="1"/>
</dbReference>
<keyword evidence="3" id="KW-0238">DNA-binding</keyword>
<dbReference type="EMBL" id="JASCZI010060705">
    <property type="protein sequence ID" value="MED6135443.1"/>
    <property type="molecule type" value="Genomic_DNA"/>
</dbReference>
<accession>A0ABU6SHZ2</accession>
<comment type="caution">
    <text evidence="8">The sequence shown here is derived from an EMBL/GenBank/DDBJ whole genome shotgun (WGS) entry which is preliminary data.</text>
</comment>
<keyword evidence="9" id="KW-1185">Reference proteome</keyword>
<gene>
    <name evidence="8" type="ORF">PIB30_046468</name>
</gene>
<keyword evidence="2" id="KW-0805">Transcription regulation</keyword>
<evidence type="ECO:0000256" key="2">
    <source>
        <dbReference type="ARBA" id="ARBA00023015"/>
    </source>
</evidence>
<dbReference type="PANTHER" id="PTHR31140:SF73">
    <property type="entry name" value="B3 DOMAIN-CONTAINING TRANSCRIPTION FACTOR FUS3"/>
    <property type="match status" value="1"/>
</dbReference>
<evidence type="ECO:0000256" key="3">
    <source>
        <dbReference type="ARBA" id="ARBA00023125"/>
    </source>
</evidence>
<proteinExistence type="predicted"/>
<dbReference type="CDD" id="cd10017">
    <property type="entry name" value="B3_DNA"/>
    <property type="match status" value="1"/>
</dbReference>
<reference evidence="8 9" key="1">
    <citation type="journal article" date="2023" name="Plants (Basel)">
        <title>Bridging the Gap: Combining Genomics and Transcriptomics Approaches to Understand Stylosanthes scabra, an Orphan Legume from the Brazilian Caatinga.</title>
        <authorList>
            <person name="Ferreira-Neto J.R.C."/>
            <person name="da Silva M.D."/>
            <person name="Binneck E."/>
            <person name="de Melo N.F."/>
            <person name="da Silva R.H."/>
            <person name="de Melo A.L.T.M."/>
            <person name="Pandolfi V."/>
            <person name="Bustamante F.O."/>
            <person name="Brasileiro-Vidal A.C."/>
            <person name="Benko-Iseppon A.M."/>
        </authorList>
    </citation>
    <scope>NUCLEOTIDE SEQUENCE [LARGE SCALE GENOMIC DNA]</scope>
    <source>
        <tissue evidence="8">Leaves</tissue>
    </source>
</reference>
<protein>
    <recommendedName>
        <fullName evidence="7">TF-B3 domain-containing protein</fullName>
    </recommendedName>
</protein>